<dbReference type="GO" id="GO:0016829">
    <property type="term" value="F:lyase activity"/>
    <property type="evidence" value="ECO:0007669"/>
    <property type="project" value="InterPro"/>
</dbReference>
<dbReference type="Pfam" id="PF06314">
    <property type="entry name" value="ADC"/>
    <property type="match status" value="1"/>
</dbReference>
<reference evidence="3" key="1">
    <citation type="submission" date="2016-10" db="EMBL/GenBank/DDBJ databases">
        <authorList>
            <person name="Varghese N."/>
            <person name="Submissions S."/>
        </authorList>
    </citation>
    <scope>NUCLEOTIDE SEQUENCE [LARGE SCALE GENOMIC DNA]</scope>
    <source>
        <strain evidence="3">CGMCC 4.3506</strain>
    </source>
</reference>
<evidence type="ECO:0000313" key="2">
    <source>
        <dbReference type="EMBL" id="SDG05337.1"/>
    </source>
</evidence>
<organism evidence="2 3">
    <name type="scientific">Lentzea fradiae</name>
    <dbReference type="NCBI Taxonomy" id="200378"/>
    <lineage>
        <taxon>Bacteria</taxon>
        <taxon>Bacillati</taxon>
        <taxon>Actinomycetota</taxon>
        <taxon>Actinomycetes</taxon>
        <taxon>Pseudonocardiales</taxon>
        <taxon>Pseudonocardiaceae</taxon>
        <taxon>Lentzea</taxon>
    </lineage>
</organism>
<protein>
    <submittedName>
        <fullName evidence="2">Acetoacetate decarboxylase (ADC)</fullName>
    </submittedName>
</protein>
<gene>
    <name evidence="2" type="ORF">SAMN05216553_10592</name>
</gene>
<dbReference type="OrthoDB" id="1633687at2"/>
<name>A0A1G7R3M3_9PSEU</name>
<sequence>MSMSITPFSDDLEPVDAPHGRPEGWSAPFNSSPYTAPAHPMERSRMILVEFEADEQAMAEAIPAPLVWEPGTRALAFIGANRQTPTSLNFLEGAIILQARLDDIVANYIPYIWTSADEPMLAGREVSGRPKLMCDHREVEETGNFAYSEIVRRGQTLMSAGVTIDSHATAKDLPLKGGYLAVRKIVMPEKGRATLKQVIHHETGGSFRLDWIYGGRGQLELPKTALSAVGELAPTKITGAWYTQVGWHLDWGRIAWESWVPQDLGIEARGH</sequence>
<dbReference type="InterPro" id="IPR023375">
    <property type="entry name" value="ADC_dom_sf"/>
</dbReference>
<dbReference type="AlphaFoldDB" id="A0A1G7R3M3"/>
<dbReference type="Gene3D" id="2.40.400.10">
    <property type="entry name" value="Acetoacetate decarboxylase-like"/>
    <property type="match status" value="1"/>
</dbReference>
<proteinExistence type="predicted"/>
<keyword evidence="3" id="KW-1185">Reference proteome</keyword>
<dbReference type="Proteomes" id="UP000199623">
    <property type="component" value="Unassembled WGS sequence"/>
</dbReference>
<dbReference type="RefSeq" id="WP_090048785.1">
    <property type="nucleotide sequence ID" value="NZ_FNCC01000005.1"/>
</dbReference>
<dbReference type="SUPFAM" id="SSF160104">
    <property type="entry name" value="Acetoacetate decarboxylase-like"/>
    <property type="match status" value="1"/>
</dbReference>
<dbReference type="EMBL" id="FNCC01000005">
    <property type="protein sequence ID" value="SDG05337.1"/>
    <property type="molecule type" value="Genomic_DNA"/>
</dbReference>
<accession>A0A1G7R3M3</accession>
<evidence type="ECO:0000256" key="1">
    <source>
        <dbReference type="SAM" id="MobiDB-lite"/>
    </source>
</evidence>
<evidence type="ECO:0000313" key="3">
    <source>
        <dbReference type="Proteomes" id="UP000199623"/>
    </source>
</evidence>
<dbReference type="STRING" id="200378.SAMN05216553_10592"/>
<feature type="region of interest" description="Disordered" evidence="1">
    <location>
        <begin position="1"/>
        <end position="33"/>
    </location>
</feature>
<dbReference type="InterPro" id="IPR010451">
    <property type="entry name" value="Acetoacetate_decarboxylase"/>
</dbReference>